<dbReference type="Gene3D" id="3.40.50.2300">
    <property type="match status" value="1"/>
</dbReference>
<dbReference type="EMBL" id="JBHSPF010000064">
    <property type="protein sequence ID" value="MFC5629619.1"/>
    <property type="molecule type" value="Genomic_DNA"/>
</dbReference>
<comment type="caution">
    <text evidence="9">The sequence shown here is derived from an EMBL/GenBank/DDBJ whole genome shotgun (WGS) entry which is preliminary data.</text>
</comment>
<dbReference type="InterPro" id="IPR003593">
    <property type="entry name" value="AAA+_ATPase"/>
</dbReference>
<keyword evidence="10" id="KW-1185">Reference proteome</keyword>
<keyword evidence="1" id="KW-0547">Nucleotide-binding</keyword>
<dbReference type="SUPFAM" id="SSF52172">
    <property type="entry name" value="CheY-like"/>
    <property type="match status" value="1"/>
</dbReference>
<dbReference type="InterPro" id="IPR058031">
    <property type="entry name" value="AAA_lid_NorR"/>
</dbReference>
<evidence type="ECO:0000256" key="3">
    <source>
        <dbReference type="ARBA" id="ARBA00023015"/>
    </source>
</evidence>
<evidence type="ECO:0000256" key="6">
    <source>
        <dbReference type="PROSITE-ProRule" id="PRU00169"/>
    </source>
</evidence>
<dbReference type="InterPro" id="IPR011006">
    <property type="entry name" value="CheY-like_superfamily"/>
</dbReference>
<keyword evidence="4" id="KW-0238">DNA-binding</keyword>
<dbReference type="SUPFAM" id="SSF46689">
    <property type="entry name" value="Homeodomain-like"/>
    <property type="match status" value="1"/>
</dbReference>
<dbReference type="SMART" id="SM00448">
    <property type="entry name" value="REC"/>
    <property type="match status" value="1"/>
</dbReference>
<evidence type="ECO:0000256" key="5">
    <source>
        <dbReference type="ARBA" id="ARBA00023163"/>
    </source>
</evidence>
<dbReference type="Pfam" id="PF02954">
    <property type="entry name" value="HTH_8"/>
    <property type="match status" value="1"/>
</dbReference>
<dbReference type="InterPro" id="IPR002078">
    <property type="entry name" value="Sigma_54_int"/>
</dbReference>
<dbReference type="InterPro" id="IPR025944">
    <property type="entry name" value="Sigma_54_int_dom_CS"/>
</dbReference>
<dbReference type="PROSITE" id="PS00688">
    <property type="entry name" value="SIGMA54_INTERACT_3"/>
    <property type="match status" value="1"/>
</dbReference>
<dbReference type="Pfam" id="PF00072">
    <property type="entry name" value="Response_reg"/>
    <property type="match status" value="1"/>
</dbReference>
<keyword evidence="6" id="KW-0597">Phosphoprotein</keyword>
<dbReference type="InterPro" id="IPR025662">
    <property type="entry name" value="Sigma_54_int_dom_ATP-bd_1"/>
</dbReference>
<evidence type="ECO:0000259" key="7">
    <source>
        <dbReference type="PROSITE" id="PS50045"/>
    </source>
</evidence>
<dbReference type="PROSITE" id="PS50110">
    <property type="entry name" value="RESPONSE_REGULATORY"/>
    <property type="match status" value="1"/>
</dbReference>
<evidence type="ECO:0000313" key="9">
    <source>
        <dbReference type="EMBL" id="MFC5629619.1"/>
    </source>
</evidence>
<feature type="modified residue" description="4-aspartylphosphate" evidence="6">
    <location>
        <position position="51"/>
    </location>
</feature>
<dbReference type="Proteomes" id="UP001596143">
    <property type="component" value="Unassembled WGS sequence"/>
</dbReference>
<dbReference type="Gene3D" id="3.40.50.300">
    <property type="entry name" value="P-loop containing nucleotide triphosphate hydrolases"/>
    <property type="match status" value="1"/>
</dbReference>
<dbReference type="PANTHER" id="PTHR32071">
    <property type="entry name" value="TRANSCRIPTIONAL REGULATORY PROTEIN"/>
    <property type="match status" value="1"/>
</dbReference>
<proteinExistence type="predicted"/>
<feature type="domain" description="Sigma-54 factor interaction" evidence="7">
    <location>
        <begin position="139"/>
        <end position="364"/>
    </location>
</feature>
<evidence type="ECO:0000256" key="2">
    <source>
        <dbReference type="ARBA" id="ARBA00022840"/>
    </source>
</evidence>
<keyword evidence="3" id="KW-0805">Transcription regulation</keyword>
<dbReference type="InterPro" id="IPR009057">
    <property type="entry name" value="Homeodomain-like_sf"/>
</dbReference>
<name>A0ABW0UBB6_9BACI</name>
<dbReference type="RefSeq" id="WP_270897371.1">
    <property type="nucleotide sequence ID" value="NZ_JBHSPF010000064.1"/>
</dbReference>
<keyword evidence="2" id="KW-0067">ATP-binding</keyword>
<dbReference type="PROSITE" id="PS00675">
    <property type="entry name" value="SIGMA54_INTERACT_1"/>
    <property type="match status" value="1"/>
</dbReference>
<evidence type="ECO:0000313" key="10">
    <source>
        <dbReference type="Proteomes" id="UP001596143"/>
    </source>
</evidence>
<dbReference type="CDD" id="cd00009">
    <property type="entry name" value="AAA"/>
    <property type="match status" value="1"/>
</dbReference>
<reference evidence="10" key="1">
    <citation type="journal article" date="2019" name="Int. J. Syst. Evol. Microbiol.">
        <title>The Global Catalogue of Microorganisms (GCM) 10K type strain sequencing project: providing services to taxonomists for standard genome sequencing and annotation.</title>
        <authorList>
            <consortium name="The Broad Institute Genomics Platform"/>
            <consortium name="The Broad Institute Genome Sequencing Center for Infectious Disease"/>
            <person name="Wu L."/>
            <person name="Ma J."/>
        </authorList>
    </citation>
    <scope>NUCLEOTIDE SEQUENCE [LARGE SCALE GENOMIC DNA]</scope>
    <source>
        <strain evidence="10">CGMCC 1.15790</strain>
    </source>
</reference>
<organism evidence="9 10">
    <name type="scientific">Aliibacillus thermotolerans</name>
    <dbReference type="NCBI Taxonomy" id="1834418"/>
    <lineage>
        <taxon>Bacteria</taxon>
        <taxon>Bacillati</taxon>
        <taxon>Bacillota</taxon>
        <taxon>Bacilli</taxon>
        <taxon>Bacillales</taxon>
        <taxon>Bacillaceae</taxon>
        <taxon>Aliibacillus</taxon>
    </lineage>
</organism>
<dbReference type="Gene3D" id="1.10.10.60">
    <property type="entry name" value="Homeodomain-like"/>
    <property type="match status" value="1"/>
</dbReference>
<protein>
    <submittedName>
        <fullName evidence="9">Sigma-54-dependent transcriptional regulator</fullName>
    </submittedName>
</protein>
<dbReference type="InterPro" id="IPR025943">
    <property type="entry name" value="Sigma_54_int_dom_ATP-bd_2"/>
</dbReference>
<evidence type="ECO:0000259" key="8">
    <source>
        <dbReference type="PROSITE" id="PS50110"/>
    </source>
</evidence>
<dbReference type="Pfam" id="PF00158">
    <property type="entry name" value="Sigma54_activat"/>
    <property type="match status" value="1"/>
</dbReference>
<feature type="domain" description="Response regulatory" evidence="8">
    <location>
        <begin position="2"/>
        <end position="116"/>
    </location>
</feature>
<dbReference type="SUPFAM" id="SSF52540">
    <property type="entry name" value="P-loop containing nucleoside triphosphate hydrolases"/>
    <property type="match status" value="1"/>
</dbReference>
<sequence length="489" mass="56392">MNIIIVDDEKEVGTFLFHLFQRQSYQVDVVTNGKAFKEKVSENDYQLALIDLKLPDVFGLDLLRYLREVRPTCKGIVMTGYSTVKTAVEAIKLGAYDYIEKPFEDITYIETLVNNAIQSDFKKTKENDVRRIANRIGFVVGKSEKMQQLIQVANKFAEKNINILIEGETGTGKEVLARFIHEASERADHPFIGVNCGALTETLLESELFGHEKGAFTGATKARKGLFEIANNGTLFLDEIGEASPPIQVKLLRILETREYMRVGGEETKRTNARIIAASHVDLRKAVQEGTFREDLLYRLEVVKLSIPPLRERKEDIPCLLDYFLKQYGNEHIRFSDEAVETLKNYKWPGNIRELSNIVMRALTLAERETVTISSNYLPTHLLHPSENKEEKNEPVKNRPIQYVDETNELEQYFLQWKNEILAALQHKELTDFHEIIQQLKELEVRVERAFVREALRRTLGNRREAAKQLNISPRKIRYVLHEKKEGIE</sequence>
<dbReference type="SMART" id="SM00382">
    <property type="entry name" value="AAA"/>
    <property type="match status" value="1"/>
</dbReference>
<dbReference type="PROSITE" id="PS00676">
    <property type="entry name" value="SIGMA54_INTERACT_2"/>
    <property type="match status" value="1"/>
</dbReference>
<dbReference type="InterPro" id="IPR002197">
    <property type="entry name" value="HTH_Fis"/>
</dbReference>
<dbReference type="Gene3D" id="1.10.8.60">
    <property type="match status" value="1"/>
</dbReference>
<dbReference type="Pfam" id="PF25601">
    <property type="entry name" value="AAA_lid_14"/>
    <property type="match status" value="1"/>
</dbReference>
<keyword evidence="5" id="KW-0804">Transcription</keyword>
<evidence type="ECO:0000256" key="1">
    <source>
        <dbReference type="ARBA" id="ARBA00022741"/>
    </source>
</evidence>
<evidence type="ECO:0000256" key="4">
    <source>
        <dbReference type="ARBA" id="ARBA00023125"/>
    </source>
</evidence>
<accession>A0ABW0UBB6</accession>
<dbReference type="InterPro" id="IPR027417">
    <property type="entry name" value="P-loop_NTPase"/>
</dbReference>
<gene>
    <name evidence="9" type="ORF">ACFPTR_12235</name>
</gene>
<dbReference type="PROSITE" id="PS50045">
    <property type="entry name" value="SIGMA54_INTERACT_4"/>
    <property type="match status" value="1"/>
</dbReference>
<dbReference type="InterPro" id="IPR001789">
    <property type="entry name" value="Sig_transdc_resp-reg_receiver"/>
</dbReference>